<keyword evidence="1 4" id="KW-0732">Signal</keyword>
<evidence type="ECO:0000259" key="5">
    <source>
        <dbReference type="SMART" id="SM00237"/>
    </source>
</evidence>
<gene>
    <name evidence="6" type="ORF">Pla163_00770</name>
</gene>
<organism evidence="6 7">
    <name type="scientific">Rohdeia mirabilis</name>
    <dbReference type="NCBI Taxonomy" id="2528008"/>
    <lineage>
        <taxon>Bacteria</taxon>
        <taxon>Pseudomonadati</taxon>
        <taxon>Planctomycetota</taxon>
        <taxon>Planctomycetia</taxon>
        <taxon>Planctomycetia incertae sedis</taxon>
        <taxon>Rohdeia</taxon>
    </lineage>
</organism>
<dbReference type="Pfam" id="PF13517">
    <property type="entry name" value="FG-GAP_3"/>
    <property type="match status" value="6"/>
</dbReference>
<keyword evidence="2" id="KW-0677">Repeat</keyword>
<dbReference type="InterPro" id="IPR028994">
    <property type="entry name" value="Integrin_alpha_N"/>
</dbReference>
<evidence type="ECO:0000256" key="3">
    <source>
        <dbReference type="ARBA" id="ARBA00022837"/>
    </source>
</evidence>
<dbReference type="SUPFAM" id="SSF69318">
    <property type="entry name" value="Integrin alpha N-terminal domain"/>
    <property type="match status" value="3"/>
</dbReference>
<proteinExistence type="predicted"/>
<accession>A0A518CUT3</accession>
<keyword evidence="7" id="KW-1185">Reference proteome</keyword>
<evidence type="ECO:0000256" key="4">
    <source>
        <dbReference type="SAM" id="SignalP"/>
    </source>
</evidence>
<dbReference type="EMBL" id="CP036290">
    <property type="protein sequence ID" value="QDU82982.1"/>
    <property type="molecule type" value="Genomic_DNA"/>
</dbReference>
<reference evidence="6 7" key="1">
    <citation type="submission" date="2019-02" db="EMBL/GenBank/DDBJ databases">
        <title>Deep-cultivation of Planctomycetes and their phenomic and genomic characterization uncovers novel biology.</title>
        <authorList>
            <person name="Wiegand S."/>
            <person name="Jogler M."/>
            <person name="Boedeker C."/>
            <person name="Pinto D."/>
            <person name="Vollmers J."/>
            <person name="Rivas-Marin E."/>
            <person name="Kohn T."/>
            <person name="Peeters S.H."/>
            <person name="Heuer A."/>
            <person name="Rast P."/>
            <person name="Oberbeckmann S."/>
            <person name="Bunk B."/>
            <person name="Jeske O."/>
            <person name="Meyerdierks A."/>
            <person name="Storesund J.E."/>
            <person name="Kallscheuer N."/>
            <person name="Luecker S."/>
            <person name="Lage O.M."/>
            <person name="Pohl T."/>
            <person name="Merkel B.J."/>
            <person name="Hornburger P."/>
            <person name="Mueller R.-W."/>
            <person name="Bruemmer F."/>
            <person name="Labrenz M."/>
            <person name="Spormann A.M."/>
            <person name="Op den Camp H."/>
            <person name="Overmann J."/>
            <person name="Amann R."/>
            <person name="Jetten M.S.M."/>
            <person name="Mascher T."/>
            <person name="Medema M.H."/>
            <person name="Devos D.P."/>
            <person name="Kaster A.-K."/>
            <person name="Ovreas L."/>
            <person name="Rohde M."/>
            <person name="Galperin M.Y."/>
            <person name="Jogler C."/>
        </authorList>
    </citation>
    <scope>NUCLEOTIDE SEQUENCE [LARGE SCALE GENOMIC DNA]</scope>
    <source>
        <strain evidence="6 7">Pla163</strain>
    </source>
</reference>
<dbReference type="OrthoDB" id="9816120at2"/>
<evidence type="ECO:0000256" key="2">
    <source>
        <dbReference type="ARBA" id="ARBA00022737"/>
    </source>
</evidence>
<evidence type="ECO:0000313" key="7">
    <source>
        <dbReference type="Proteomes" id="UP000319342"/>
    </source>
</evidence>
<dbReference type="SUPFAM" id="SSF141072">
    <property type="entry name" value="CalX-like"/>
    <property type="match status" value="2"/>
</dbReference>
<evidence type="ECO:0000313" key="6">
    <source>
        <dbReference type="EMBL" id="QDU82982.1"/>
    </source>
</evidence>
<dbReference type="GO" id="GO:0007154">
    <property type="term" value="P:cell communication"/>
    <property type="evidence" value="ECO:0007669"/>
    <property type="project" value="InterPro"/>
</dbReference>
<dbReference type="Proteomes" id="UP000319342">
    <property type="component" value="Chromosome"/>
</dbReference>
<dbReference type="Gene3D" id="2.130.10.130">
    <property type="entry name" value="Integrin alpha, N-terminal"/>
    <property type="match status" value="3"/>
</dbReference>
<dbReference type="SMART" id="SM00237">
    <property type="entry name" value="Calx_beta"/>
    <property type="match status" value="2"/>
</dbReference>
<name>A0A518CUT3_9BACT</name>
<dbReference type="Gene3D" id="2.60.40.2030">
    <property type="match status" value="2"/>
</dbReference>
<dbReference type="InterPro" id="IPR038081">
    <property type="entry name" value="CalX-like_sf"/>
</dbReference>
<feature type="domain" description="Calx-beta" evidence="5">
    <location>
        <begin position="174"/>
        <end position="280"/>
    </location>
</feature>
<dbReference type="PANTHER" id="PTHR46580:SF4">
    <property type="entry name" value="ATP_GTP-BINDING PROTEIN"/>
    <property type="match status" value="1"/>
</dbReference>
<sequence length="1103" mass="111530" precursor="true">MEPNGGARSPRRTYCVLKPNRLRLATFVAASFTAALATVAPLSAAPALAPAAQQLGRTTASVAFEASHSATADEATALHPVTVVLSLRGGGRLARPLTVEVATGSTAQAPATATAGTDFAGVRQRLVFPRGSKDGATRTVFVPIQDDTLVEGDETFALRLANAVGGALGRRTAHVVTLTDDEHAEFDFATSTSATADESTTSHAIAVLLDGTPGATLANDLYVDVERVRGTATPGADFTLTTTTLLFPAGSPIGATVDATLDVLDDGDSEGDETVGLTLRDPSAPAVLGTARAHILTITDDDFGPAPTVLGSARFLDVDSSGTANAGDRVVVPFTDPVIVGSSATDALALLVADDTFGNGATLSAGPAANEVTITLGVGAVLKARHEFAVQSLGANAATGIDVAPNMASGAIAAAGGSDAAASSALDLVAGWVNTGQALGSFDARAITVGDVDGDGDLDAVIGNLDAPNTVWTNDGHGVLTDSGQLLGFSATRDVELGDVDLDGDLDLVVGNDAQPDEVWLNDGAGFFTDSGQALGASNTTGIALCDFDADGDLDLVVANSLQANTIWFNSGGTFTFSGQAFGANTTNAVALADVDRDGDTDVIFGNFIEDTTLYLNDGAGFFTDSTQGLHGRSLAILAGDIDADGDVDILRARDGANTVWVNDGTGLFDFPGQILGTDMSNGAVLADLDGDGDLDLASADDWGSDHVYWNDGAGTFTDSGLDFGYDDSSAMAAGDMDGDGDEDLVVASRTGGCRVHHASLAGVWGSATLVDGGQALANGLERGLDTGDLDGDGDVDLVLAMDGANEVWTNAAGAFANTGQALGSATTTSVRLGDLDGDGDLDLVAGNDLAGDRVWFNDGSGVFADSGQSLGTAATSAIALGDLDRDGDLDLVVAAAGGQPDAIWWNDGNGLFTDSGQMWGAVDSRGVELGDVDRDGDLDIAIAVHGGGDLVWLNDGSGLFTDSGQSLGLADTARLTLGDVDRDGDLDLIELFDVSATSDARLWLNDGSGQFTDSGQSIGAGGATSFVLADVNGDRVLDLIVADASGENLWLGDGSGGFGAATSIDSPAVTVVGLALADFDRDGDLDLVSARDGSPDRVLVNR</sequence>
<feature type="domain" description="Calx-beta" evidence="5">
    <location>
        <begin position="50"/>
        <end position="161"/>
    </location>
</feature>
<dbReference type="InterPro" id="IPR013517">
    <property type="entry name" value="FG-GAP"/>
</dbReference>
<dbReference type="AlphaFoldDB" id="A0A518CUT3"/>
<dbReference type="InterPro" id="IPR003644">
    <property type="entry name" value="Calx_beta"/>
</dbReference>
<feature type="signal peptide" evidence="4">
    <location>
        <begin position="1"/>
        <end position="37"/>
    </location>
</feature>
<feature type="chain" id="PRO_5021775133" evidence="4">
    <location>
        <begin position="38"/>
        <end position="1103"/>
    </location>
</feature>
<protein>
    <submittedName>
        <fullName evidence="6">FG-GAP repeat protein</fullName>
    </submittedName>
</protein>
<dbReference type="GO" id="GO:0016020">
    <property type="term" value="C:membrane"/>
    <property type="evidence" value="ECO:0007669"/>
    <property type="project" value="InterPro"/>
</dbReference>
<keyword evidence="3" id="KW-0106">Calcium</keyword>
<evidence type="ECO:0000256" key="1">
    <source>
        <dbReference type="ARBA" id="ARBA00022729"/>
    </source>
</evidence>
<dbReference type="PANTHER" id="PTHR46580">
    <property type="entry name" value="SENSOR KINASE-RELATED"/>
    <property type="match status" value="1"/>
</dbReference>
<dbReference type="Pfam" id="PF03160">
    <property type="entry name" value="Calx-beta"/>
    <property type="match status" value="2"/>
</dbReference>